<feature type="domain" description="Cohesin subunit SCC3/SA HEAT-repeats" evidence="7">
    <location>
        <begin position="8"/>
        <end position="91"/>
    </location>
</feature>
<dbReference type="GO" id="GO:0008278">
    <property type="term" value="C:cohesin complex"/>
    <property type="evidence" value="ECO:0007669"/>
    <property type="project" value="TreeGrafter"/>
</dbReference>
<proteinExistence type="predicted"/>
<dbReference type="InterPro" id="IPR013149">
    <property type="entry name" value="ADH-like_C"/>
</dbReference>
<sequence>MSAKSSFRILNLLSFCRGELQDFVLNKSKGIEDELIIKLKSAIKEVPDGDGDDEYSLLVDLNRLYELHLSRQISIESLHKDLAETLKNFRSIDDENNGGCFRKATLASTELEALGSSSHLTVVWRNIKRVKTTPHLCKLVIIAVGKLVAADAVPKAADGARIVGASRIIGVDLNASRFEQAKKFGVTQFVNPKDYSKPVQEVIAEMTDGGVDRSVECTGHIDAMIPAFECVHDLVATVFVQVNLHVGLCCFFRAVVAVQESNPCIIHGARSFGNFKTAFLLMKKAIFKHGENEALRSRVTSVLQRVVGSYRTLPLTNRRGLKMSSLSLKSAINEVADGDAEYSLLVNLKRLSSSGKRWRICSLGRRFKPHTMQSETPYLSRTQGLALVEKGGGFVASVAGSSPTPCKAKPVLPILNFFALLFRLLDFCFLTCICMFAGYFSILKSGTIFIFLISKRSALFDLLESFLTTKSSEGLHVSQLACRIYAMEAASRLMMDALIFMHMELRRSYGPEESGCPQWIRWDKLELGSERTELGGWLSYGRKYSLENYVFTGLKRIPCMLLEEELSAELSDEDATNLIRLLFASTRKADLEKIVPASDNKKKYYTKAQKDVFEISKCDITISMMRNYPQLPHKFMSDKAKIHHLLEIIVHMNLERDSLKRQDQNFTSAVLLKKKAFLKHGVKEALRSRVKALNFCAT</sequence>
<evidence type="ECO:0000256" key="5">
    <source>
        <dbReference type="SAM" id="Phobius"/>
    </source>
</evidence>
<comment type="cofactor">
    <cofactor evidence="1">
        <name>Zn(2+)</name>
        <dbReference type="ChEBI" id="CHEBI:29105"/>
    </cofactor>
</comment>
<dbReference type="Proteomes" id="UP001234989">
    <property type="component" value="Chromosome 4"/>
</dbReference>
<dbReference type="Pfam" id="PF00107">
    <property type="entry name" value="ADH_zinc_N"/>
    <property type="match status" value="1"/>
</dbReference>
<evidence type="ECO:0000259" key="7">
    <source>
        <dbReference type="Pfam" id="PF24571"/>
    </source>
</evidence>
<dbReference type="Gene3D" id="3.40.50.720">
    <property type="entry name" value="NAD(P)-binding Rossmann-like Domain"/>
    <property type="match status" value="1"/>
</dbReference>
<keyword evidence="4" id="KW-0862">Zinc</keyword>
<organism evidence="8 9">
    <name type="scientific">Solanum verrucosum</name>
    <dbReference type="NCBI Taxonomy" id="315347"/>
    <lineage>
        <taxon>Eukaryota</taxon>
        <taxon>Viridiplantae</taxon>
        <taxon>Streptophyta</taxon>
        <taxon>Embryophyta</taxon>
        <taxon>Tracheophyta</taxon>
        <taxon>Spermatophyta</taxon>
        <taxon>Magnoliopsida</taxon>
        <taxon>eudicotyledons</taxon>
        <taxon>Gunneridae</taxon>
        <taxon>Pentapetalae</taxon>
        <taxon>asterids</taxon>
        <taxon>lamiids</taxon>
        <taxon>Solanales</taxon>
        <taxon>Solanaceae</taxon>
        <taxon>Solanoideae</taxon>
        <taxon>Solaneae</taxon>
        <taxon>Solanum</taxon>
    </lineage>
</organism>
<evidence type="ECO:0000313" key="8">
    <source>
        <dbReference type="EMBL" id="WMV24660.1"/>
    </source>
</evidence>
<keyword evidence="5" id="KW-0472">Membrane</keyword>
<evidence type="ECO:0000259" key="6">
    <source>
        <dbReference type="Pfam" id="PF00107"/>
    </source>
</evidence>
<keyword evidence="9" id="KW-1185">Reference proteome</keyword>
<keyword evidence="5" id="KW-0812">Transmembrane</keyword>
<comment type="subunit">
    <text evidence="2">Homodimer.</text>
</comment>
<protein>
    <submittedName>
        <fullName evidence="8">Uncharacterized protein</fullName>
    </submittedName>
</protein>
<dbReference type="InterPro" id="IPR036291">
    <property type="entry name" value="NAD(P)-bd_dom_sf"/>
</dbReference>
<feature type="domain" description="Alcohol dehydrogenase-like C-terminal" evidence="6">
    <location>
        <begin position="156"/>
        <end position="240"/>
    </location>
</feature>
<evidence type="ECO:0000313" key="9">
    <source>
        <dbReference type="Proteomes" id="UP001234989"/>
    </source>
</evidence>
<dbReference type="FunFam" id="3.40.50.720:FF:000003">
    <property type="entry name" value="S-(hydroxymethyl)glutathione dehydrogenase"/>
    <property type="match status" value="1"/>
</dbReference>
<reference evidence="8" key="1">
    <citation type="submission" date="2023-08" db="EMBL/GenBank/DDBJ databases">
        <title>A de novo genome assembly of Solanum verrucosum Schlechtendal, a Mexican diploid species geographically isolated from the other diploid A-genome species in potato relatives.</title>
        <authorList>
            <person name="Hosaka K."/>
        </authorList>
    </citation>
    <scope>NUCLEOTIDE SEQUENCE</scope>
    <source>
        <tissue evidence="8">Young leaves</tissue>
    </source>
</reference>
<feature type="domain" description="Cohesin subunit SCC3/SA HEAT-repeats" evidence="7">
    <location>
        <begin position="560"/>
        <end position="697"/>
    </location>
</feature>
<dbReference type="InterPro" id="IPR056396">
    <property type="entry name" value="HEAT_SCC3-SA"/>
</dbReference>
<dbReference type="GO" id="GO:0003682">
    <property type="term" value="F:chromatin binding"/>
    <property type="evidence" value="ECO:0007669"/>
    <property type="project" value="TreeGrafter"/>
</dbReference>
<evidence type="ECO:0000256" key="3">
    <source>
        <dbReference type="ARBA" id="ARBA00022723"/>
    </source>
</evidence>
<dbReference type="AlphaFoldDB" id="A0AAF0QP22"/>
<evidence type="ECO:0000256" key="2">
    <source>
        <dbReference type="ARBA" id="ARBA00011738"/>
    </source>
</evidence>
<dbReference type="EMBL" id="CP133615">
    <property type="protein sequence ID" value="WMV24660.1"/>
    <property type="molecule type" value="Genomic_DNA"/>
</dbReference>
<dbReference type="GO" id="GO:0046872">
    <property type="term" value="F:metal ion binding"/>
    <property type="evidence" value="ECO:0007669"/>
    <property type="project" value="UniProtKB-KW"/>
</dbReference>
<accession>A0AAF0QP22</accession>
<dbReference type="PANTHER" id="PTHR11199">
    <property type="entry name" value="STROMAL ANTIGEN"/>
    <property type="match status" value="1"/>
</dbReference>
<evidence type="ECO:0000256" key="4">
    <source>
        <dbReference type="ARBA" id="ARBA00022833"/>
    </source>
</evidence>
<feature type="transmembrane region" description="Helical" evidence="5">
    <location>
        <begin position="414"/>
        <end position="440"/>
    </location>
</feature>
<keyword evidence="5" id="KW-1133">Transmembrane helix</keyword>
<keyword evidence="3" id="KW-0479">Metal-binding</keyword>
<dbReference type="Pfam" id="PF24571">
    <property type="entry name" value="HEAT_SCC3-SA"/>
    <property type="match status" value="2"/>
</dbReference>
<dbReference type="SUPFAM" id="SSF51735">
    <property type="entry name" value="NAD(P)-binding Rossmann-fold domains"/>
    <property type="match status" value="1"/>
</dbReference>
<dbReference type="PANTHER" id="PTHR11199:SF0">
    <property type="entry name" value="LD34181P-RELATED"/>
    <property type="match status" value="1"/>
</dbReference>
<dbReference type="GO" id="GO:0000785">
    <property type="term" value="C:chromatin"/>
    <property type="evidence" value="ECO:0007669"/>
    <property type="project" value="TreeGrafter"/>
</dbReference>
<dbReference type="InterPro" id="IPR039662">
    <property type="entry name" value="Cohesin_Scc3/SA"/>
</dbReference>
<name>A0AAF0QP22_SOLVR</name>
<evidence type="ECO:0000256" key="1">
    <source>
        <dbReference type="ARBA" id="ARBA00001947"/>
    </source>
</evidence>
<dbReference type="GO" id="GO:0005634">
    <property type="term" value="C:nucleus"/>
    <property type="evidence" value="ECO:0007669"/>
    <property type="project" value="TreeGrafter"/>
</dbReference>
<gene>
    <name evidence="8" type="ORF">MTR67_018045</name>
</gene>
<dbReference type="GO" id="GO:0007062">
    <property type="term" value="P:sister chromatid cohesion"/>
    <property type="evidence" value="ECO:0007669"/>
    <property type="project" value="TreeGrafter"/>
</dbReference>